<proteinExistence type="predicted"/>
<protein>
    <recommendedName>
        <fullName evidence="1">Lcl C-terminal domain-containing protein</fullName>
    </recommendedName>
</protein>
<dbReference type="AlphaFoldDB" id="A0A6S6S1Z1"/>
<feature type="domain" description="Lcl C-terminal" evidence="1">
    <location>
        <begin position="48"/>
        <end position="176"/>
    </location>
</feature>
<dbReference type="PANTHER" id="PTHR35812">
    <property type="entry name" value="LIPOPROTEIN"/>
    <property type="match status" value="1"/>
</dbReference>
<dbReference type="EMBL" id="CACVAP010000011">
    <property type="protein sequence ID" value="CAA6798889.1"/>
    <property type="molecule type" value="Genomic_DNA"/>
</dbReference>
<name>A0A6S6S1Z1_9BACT</name>
<evidence type="ECO:0000259" key="1">
    <source>
        <dbReference type="Pfam" id="PF07603"/>
    </source>
</evidence>
<sequence length="177" mass="20499">MKKQNTLITQESTEVVLRKATNIMNRTNKILENSKKELVTHSDVMMINGLMWEKETAEEEINWINWYDAMEYAKNLRLGGYDDWRLPTIEELKEVIFSCGGIVIAQHDDNLKVVRAKNNSNKLYQECHKSKGFSSIYYWSSSINVNDTSDAWGINFYGGDTYSFYKNGSVEVRCVRG</sequence>
<reference evidence="2" key="1">
    <citation type="submission" date="2020-01" db="EMBL/GenBank/DDBJ databases">
        <authorList>
            <person name="Meier V. D."/>
            <person name="Meier V D."/>
        </authorList>
    </citation>
    <scope>NUCLEOTIDE SEQUENCE</scope>
    <source>
        <strain evidence="2">HLG_WM_MAG_06</strain>
    </source>
</reference>
<gene>
    <name evidence="2" type="ORF">HELGO_WM2357</name>
</gene>
<organism evidence="2">
    <name type="scientific">uncultured Sulfurovum sp</name>
    <dbReference type="NCBI Taxonomy" id="269237"/>
    <lineage>
        <taxon>Bacteria</taxon>
        <taxon>Pseudomonadati</taxon>
        <taxon>Campylobacterota</taxon>
        <taxon>Epsilonproteobacteria</taxon>
        <taxon>Campylobacterales</taxon>
        <taxon>Sulfurovaceae</taxon>
        <taxon>Sulfurovum</taxon>
        <taxon>environmental samples</taxon>
    </lineage>
</organism>
<accession>A0A6S6S1Z1</accession>
<dbReference type="InterPro" id="IPR011460">
    <property type="entry name" value="Lcl_C"/>
</dbReference>
<dbReference type="PANTHER" id="PTHR35812:SF1">
    <property type="entry name" value="LIPOPROTEIN"/>
    <property type="match status" value="1"/>
</dbReference>
<dbReference type="Pfam" id="PF07603">
    <property type="entry name" value="Lcl_C"/>
    <property type="match status" value="1"/>
</dbReference>
<evidence type="ECO:0000313" key="2">
    <source>
        <dbReference type="EMBL" id="CAA6798889.1"/>
    </source>
</evidence>